<protein>
    <submittedName>
        <fullName evidence="2">Uncharacterized protein</fullName>
    </submittedName>
</protein>
<sequence length="98" mass="10543">MGGTKRRVSVRRKTKERSHAAVATYLQTTDVYAPACATAAATADGETQTNQYARRFEDQPQRGVFPGQGVPMGYETDRVGSGYVTDVASRVISQGTAL</sequence>
<keyword evidence="3" id="KW-1185">Reference proteome</keyword>
<dbReference type="AlphaFoldDB" id="F8PTI2"/>
<name>F8PTI2_SERL3</name>
<dbReference type="Proteomes" id="UP000008063">
    <property type="component" value="Unassembled WGS sequence"/>
</dbReference>
<evidence type="ECO:0000313" key="2">
    <source>
        <dbReference type="EMBL" id="EGO00510.1"/>
    </source>
</evidence>
<dbReference type="EMBL" id="GL945478">
    <property type="protein sequence ID" value="EGO00510.1"/>
    <property type="molecule type" value="Genomic_DNA"/>
</dbReference>
<evidence type="ECO:0000313" key="3">
    <source>
        <dbReference type="Proteomes" id="UP000008063"/>
    </source>
</evidence>
<evidence type="ECO:0000256" key="1">
    <source>
        <dbReference type="SAM" id="MobiDB-lite"/>
    </source>
</evidence>
<accession>F8PTI2</accession>
<dbReference type="InParanoid" id="F8PTI2"/>
<reference evidence="3" key="1">
    <citation type="journal article" date="2011" name="Science">
        <title>The plant cell wall-decomposing machinery underlies the functional diversity of forest fungi.</title>
        <authorList>
            <person name="Eastwood D.C."/>
            <person name="Floudas D."/>
            <person name="Binder M."/>
            <person name="Majcherczyk A."/>
            <person name="Schneider P."/>
            <person name="Aerts A."/>
            <person name="Asiegbu F.O."/>
            <person name="Baker S.E."/>
            <person name="Barry K."/>
            <person name="Bendiksby M."/>
            <person name="Blumentritt M."/>
            <person name="Coutinho P.M."/>
            <person name="Cullen D."/>
            <person name="de Vries R.P."/>
            <person name="Gathman A."/>
            <person name="Goodell B."/>
            <person name="Henrissat B."/>
            <person name="Ihrmark K."/>
            <person name="Kauserud H."/>
            <person name="Kohler A."/>
            <person name="LaButti K."/>
            <person name="Lapidus A."/>
            <person name="Lavin J.L."/>
            <person name="Lee Y.-H."/>
            <person name="Lindquist E."/>
            <person name="Lilly W."/>
            <person name="Lucas S."/>
            <person name="Morin E."/>
            <person name="Murat C."/>
            <person name="Oguiza J.A."/>
            <person name="Park J."/>
            <person name="Pisabarro A.G."/>
            <person name="Riley R."/>
            <person name="Rosling A."/>
            <person name="Salamov A."/>
            <person name="Schmidt O."/>
            <person name="Schmutz J."/>
            <person name="Skrede I."/>
            <person name="Stenlid J."/>
            <person name="Wiebenga A."/>
            <person name="Xie X."/>
            <person name="Kuees U."/>
            <person name="Hibbett D.S."/>
            <person name="Hoffmeister D."/>
            <person name="Hoegberg N."/>
            <person name="Martin F."/>
            <person name="Grigoriev I.V."/>
            <person name="Watkinson S.C."/>
        </authorList>
    </citation>
    <scope>NUCLEOTIDE SEQUENCE [LARGE SCALE GENOMIC DNA]</scope>
    <source>
        <strain evidence="3">strain S7.3</strain>
    </source>
</reference>
<gene>
    <name evidence="2" type="ORF">SERLA73DRAFT_178344</name>
</gene>
<proteinExistence type="predicted"/>
<feature type="region of interest" description="Disordered" evidence="1">
    <location>
        <begin position="55"/>
        <end position="78"/>
    </location>
</feature>
<organism evidence="3">
    <name type="scientific">Serpula lacrymans var. lacrymans (strain S7.3)</name>
    <name type="common">Dry rot fungus</name>
    <dbReference type="NCBI Taxonomy" id="936435"/>
    <lineage>
        <taxon>Eukaryota</taxon>
        <taxon>Fungi</taxon>
        <taxon>Dikarya</taxon>
        <taxon>Basidiomycota</taxon>
        <taxon>Agaricomycotina</taxon>
        <taxon>Agaricomycetes</taxon>
        <taxon>Agaricomycetidae</taxon>
        <taxon>Boletales</taxon>
        <taxon>Coniophorineae</taxon>
        <taxon>Serpulaceae</taxon>
        <taxon>Serpula</taxon>
    </lineage>
</organism>
<dbReference type="HOGENOM" id="CLU_2334927_0_0_1"/>